<name>A0A9P4U6A9_9PLEO</name>
<proteinExistence type="predicted"/>
<feature type="region of interest" description="Disordered" evidence="1">
    <location>
        <begin position="58"/>
        <end position="131"/>
    </location>
</feature>
<dbReference type="OrthoDB" id="5153652at2759"/>
<dbReference type="AlphaFoldDB" id="A0A9P4U6A9"/>
<evidence type="ECO:0000313" key="2">
    <source>
        <dbReference type="EMBL" id="KAF2437812.1"/>
    </source>
</evidence>
<protein>
    <submittedName>
        <fullName evidence="2">Uncharacterized protein</fullName>
    </submittedName>
</protein>
<accession>A0A9P4U6A9</accession>
<feature type="compositionally biased region" description="Low complexity" evidence="1">
    <location>
        <begin position="100"/>
        <end position="110"/>
    </location>
</feature>
<reference evidence="2" key="1">
    <citation type="journal article" date="2020" name="Stud. Mycol.">
        <title>101 Dothideomycetes genomes: a test case for predicting lifestyles and emergence of pathogens.</title>
        <authorList>
            <person name="Haridas S."/>
            <person name="Albert R."/>
            <person name="Binder M."/>
            <person name="Bloem J."/>
            <person name="Labutti K."/>
            <person name="Salamov A."/>
            <person name="Andreopoulos B."/>
            <person name="Baker S."/>
            <person name="Barry K."/>
            <person name="Bills G."/>
            <person name="Bluhm B."/>
            <person name="Cannon C."/>
            <person name="Castanera R."/>
            <person name="Culley D."/>
            <person name="Daum C."/>
            <person name="Ezra D."/>
            <person name="Gonzalez J."/>
            <person name="Henrissat B."/>
            <person name="Kuo A."/>
            <person name="Liang C."/>
            <person name="Lipzen A."/>
            <person name="Lutzoni F."/>
            <person name="Magnuson J."/>
            <person name="Mondo S."/>
            <person name="Nolan M."/>
            <person name="Ohm R."/>
            <person name="Pangilinan J."/>
            <person name="Park H.-J."/>
            <person name="Ramirez L."/>
            <person name="Alfaro M."/>
            <person name="Sun H."/>
            <person name="Tritt A."/>
            <person name="Yoshinaga Y."/>
            <person name="Zwiers L.-H."/>
            <person name="Turgeon B."/>
            <person name="Goodwin S."/>
            <person name="Spatafora J."/>
            <person name="Crous P."/>
            <person name="Grigoriev I."/>
        </authorList>
    </citation>
    <scope>NUCLEOTIDE SEQUENCE</scope>
    <source>
        <strain evidence="2">CBS 690.94</strain>
    </source>
</reference>
<feature type="compositionally biased region" description="Polar residues" evidence="1">
    <location>
        <begin position="81"/>
        <end position="90"/>
    </location>
</feature>
<comment type="caution">
    <text evidence="2">The sequence shown here is derived from an EMBL/GenBank/DDBJ whole genome shotgun (WGS) entry which is preliminary data.</text>
</comment>
<feature type="compositionally biased region" description="Polar residues" evidence="1">
    <location>
        <begin position="111"/>
        <end position="122"/>
    </location>
</feature>
<keyword evidence="3" id="KW-1185">Reference proteome</keyword>
<dbReference type="Proteomes" id="UP000799764">
    <property type="component" value="Unassembled WGS sequence"/>
</dbReference>
<evidence type="ECO:0000313" key="3">
    <source>
        <dbReference type="Proteomes" id="UP000799764"/>
    </source>
</evidence>
<gene>
    <name evidence="2" type="ORF">P171DRAFT_173503</name>
</gene>
<dbReference type="EMBL" id="MU001514">
    <property type="protein sequence ID" value="KAF2437812.1"/>
    <property type="molecule type" value="Genomic_DNA"/>
</dbReference>
<evidence type="ECO:0000256" key="1">
    <source>
        <dbReference type="SAM" id="MobiDB-lite"/>
    </source>
</evidence>
<organism evidence="2 3">
    <name type="scientific">Karstenula rhodostoma CBS 690.94</name>
    <dbReference type="NCBI Taxonomy" id="1392251"/>
    <lineage>
        <taxon>Eukaryota</taxon>
        <taxon>Fungi</taxon>
        <taxon>Dikarya</taxon>
        <taxon>Ascomycota</taxon>
        <taxon>Pezizomycotina</taxon>
        <taxon>Dothideomycetes</taxon>
        <taxon>Pleosporomycetidae</taxon>
        <taxon>Pleosporales</taxon>
        <taxon>Massarineae</taxon>
        <taxon>Didymosphaeriaceae</taxon>
        <taxon>Karstenula</taxon>
    </lineage>
</organism>
<sequence length="181" mass="19226">MSISTMTMTGVVADMFADFYRLDKEEAAVAGFEVPGRTSSEFWGAASGRCLGVHSRCGPGADSHSQRNAEPTTNPPEIPGSMSSEHSFMATSAAAPQPPALAALPGGLPPNTNAQPHSQTPGHPSFRRQRASRACESKFYFLTASAHPRLWATAASSASLFLRKRAEANEVPRHRAASRSS</sequence>